<dbReference type="EMBL" id="BSBI01000003">
    <property type="protein sequence ID" value="GLF94819.1"/>
    <property type="molecule type" value="Genomic_DNA"/>
</dbReference>
<name>A0ABQ5NWT4_9ACTN</name>
<accession>A0ABQ5NWT4</accession>
<dbReference type="Proteomes" id="UP001291653">
    <property type="component" value="Unassembled WGS sequence"/>
</dbReference>
<gene>
    <name evidence="1" type="ORF">SYYSPA8_11000</name>
</gene>
<evidence type="ECO:0000313" key="2">
    <source>
        <dbReference type="Proteomes" id="UP001291653"/>
    </source>
</evidence>
<organism evidence="1 2">
    <name type="scientific">Streptomyces yaizuensis</name>
    <dbReference type="NCBI Taxonomy" id="2989713"/>
    <lineage>
        <taxon>Bacteria</taxon>
        <taxon>Bacillati</taxon>
        <taxon>Actinomycetota</taxon>
        <taxon>Actinomycetes</taxon>
        <taxon>Kitasatosporales</taxon>
        <taxon>Streptomycetaceae</taxon>
        <taxon>Streptomyces</taxon>
    </lineage>
</organism>
<keyword evidence="2" id="KW-1185">Reference proteome</keyword>
<comment type="caution">
    <text evidence="1">The sequence shown here is derived from an EMBL/GenBank/DDBJ whole genome shotgun (WGS) entry which is preliminary data.</text>
</comment>
<dbReference type="Pfam" id="PF19690">
    <property type="entry name" value="DUF6191"/>
    <property type="match status" value="1"/>
</dbReference>
<sequence>MFNVFEEIFAPGSKHLTDERKRLELTREDAGSADPCKGPIDLSSGVVLVRREEPVDAEAQDPPPAP</sequence>
<protein>
    <submittedName>
        <fullName evidence="1">DUF6191 domain-containing protein</fullName>
    </submittedName>
</protein>
<reference evidence="1 2" key="1">
    <citation type="submission" date="2022-10" db="EMBL/GenBank/DDBJ databases">
        <title>Draft genome sequence of Streptomyces sp. YSPA8.</title>
        <authorList>
            <person name="Moriuchi R."/>
            <person name="Dohra H."/>
            <person name="Yamamura H."/>
            <person name="Kodani S."/>
        </authorList>
    </citation>
    <scope>NUCLEOTIDE SEQUENCE [LARGE SCALE GENOMIC DNA]</scope>
    <source>
        <strain evidence="1 2">YSPA8</strain>
    </source>
</reference>
<dbReference type="InterPro" id="IPR045684">
    <property type="entry name" value="DUF6191"/>
</dbReference>
<proteinExistence type="predicted"/>
<evidence type="ECO:0000313" key="1">
    <source>
        <dbReference type="EMBL" id="GLF94819.1"/>
    </source>
</evidence>
<dbReference type="RefSeq" id="WP_323446869.1">
    <property type="nucleotide sequence ID" value="NZ_BSBI01000003.1"/>
</dbReference>